<protein>
    <recommendedName>
        <fullName evidence="5 6">Large ribosomal subunit protein uL10</fullName>
    </recommendedName>
</protein>
<dbReference type="RefSeq" id="WP_054357653.1">
    <property type="nucleotide sequence ID" value="NZ_JAPCYQ010000001.1"/>
</dbReference>
<dbReference type="PANTHER" id="PTHR11560">
    <property type="entry name" value="39S RIBOSOMAL PROTEIN L10, MITOCHONDRIAL"/>
    <property type="match status" value="1"/>
</dbReference>
<dbReference type="Gene3D" id="6.10.250.290">
    <property type="match status" value="1"/>
</dbReference>
<dbReference type="Proteomes" id="UP000048984">
    <property type="component" value="Unassembled WGS sequence"/>
</dbReference>
<dbReference type="InterPro" id="IPR043141">
    <property type="entry name" value="Ribosomal_uL10-like_sf"/>
</dbReference>
<dbReference type="SUPFAM" id="SSF160369">
    <property type="entry name" value="Ribosomal protein L10-like"/>
    <property type="match status" value="1"/>
</dbReference>
<comment type="function">
    <text evidence="1 6">Forms part of the ribosomal stalk, playing a central role in the interaction of the ribosome with GTP-bound translation factors.</text>
</comment>
<evidence type="ECO:0000256" key="4">
    <source>
        <dbReference type="ARBA" id="ARBA00023274"/>
    </source>
</evidence>
<keyword evidence="6" id="KW-0694">RNA-binding</keyword>
<dbReference type="OrthoDB" id="9791972at2"/>
<dbReference type="InterPro" id="IPR047865">
    <property type="entry name" value="Ribosomal_uL10_bac_type"/>
</dbReference>
<evidence type="ECO:0000256" key="5">
    <source>
        <dbReference type="ARBA" id="ARBA00035202"/>
    </source>
</evidence>
<dbReference type="AlphaFoldDB" id="A0A0P6VHH5"/>
<dbReference type="Pfam" id="PF00466">
    <property type="entry name" value="Ribosomal_L10"/>
    <property type="match status" value="1"/>
</dbReference>
<comment type="similarity">
    <text evidence="2 6">Belongs to the universal ribosomal protein uL10 family.</text>
</comment>
<dbReference type="InterPro" id="IPR001790">
    <property type="entry name" value="Ribosomal_uL10"/>
</dbReference>
<dbReference type="Gene3D" id="3.30.70.1730">
    <property type="match status" value="1"/>
</dbReference>
<dbReference type="HAMAP" id="MF_00362">
    <property type="entry name" value="Ribosomal_uL10"/>
    <property type="match status" value="1"/>
</dbReference>
<evidence type="ECO:0000256" key="3">
    <source>
        <dbReference type="ARBA" id="ARBA00022980"/>
    </source>
</evidence>
<dbReference type="STRING" id="665126.ABB55_03960"/>
<keyword evidence="4 6" id="KW-0687">Ribonucleoprotein</keyword>
<keyword evidence="3 6" id="KW-0689">Ribosomal protein</keyword>
<gene>
    <name evidence="6" type="primary">rplJ</name>
    <name evidence="7" type="ORF">ABB55_03960</name>
</gene>
<reference evidence="7 8" key="2">
    <citation type="submission" date="2015-10" db="EMBL/GenBank/DDBJ databases">
        <title>Draft Genome Sequence of Prosthecomicrobium hirschii ATCC 27832.</title>
        <authorList>
            <person name="Daniel J."/>
            <person name="Givan S.A."/>
            <person name="Brun Y.V."/>
            <person name="Brown P.J."/>
        </authorList>
    </citation>
    <scope>NUCLEOTIDE SEQUENCE [LARGE SCALE GENOMIC DNA]</scope>
    <source>
        <strain evidence="7 8">16</strain>
    </source>
</reference>
<reference evidence="7 8" key="1">
    <citation type="submission" date="2015-09" db="EMBL/GenBank/DDBJ databases">
        <authorList>
            <person name="Jackson K.R."/>
            <person name="Lunt B.L."/>
            <person name="Fisher J.N.B."/>
            <person name="Gardner A.V."/>
            <person name="Bailey M.E."/>
            <person name="Deus L.M."/>
            <person name="Earl A.S."/>
            <person name="Gibby P.D."/>
            <person name="Hartmann K.A."/>
            <person name="Liu J.E."/>
            <person name="Manci A.M."/>
            <person name="Nielsen D.A."/>
            <person name="Solomon M.B."/>
            <person name="Breakwell D.P."/>
            <person name="Burnett S.H."/>
            <person name="Grose J.H."/>
        </authorList>
    </citation>
    <scope>NUCLEOTIDE SEQUENCE [LARGE SCALE GENOMIC DNA]</scope>
    <source>
        <strain evidence="7 8">16</strain>
    </source>
</reference>
<evidence type="ECO:0000256" key="1">
    <source>
        <dbReference type="ARBA" id="ARBA00002633"/>
    </source>
</evidence>
<proteinExistence type="inferred from homology"/>
<comment type="caution">
    <text evidence="7">The sequence shown here is derived from an EMBL/GenBank/DDBJ whole genome shotgun (WGS) entry which is preliminary data.</text>
</comment>
<dbReference type="GO" id="GO:0005840">
    <property type="term" value="C:ribosome"/>
    <property type="evidence" value="ECO:0007669"/>
    <property type="project" value="UniProtKB-KW"/>
</dbReference>
<evidence type="ECO:0000256" key="6">
    <source>
        <dbReference type="HAMAP-Rule" id="MF_00362"/>
    </source>
</evidence>
<evidence type="ECO:0000313" key="8">
    <source>
        <dbReference type="Proteomes" id="UP000048984"/>
    </source>
</evidence>
<evidence type="ECO:0000256" key="2">
    <source>
        <dbReference type="ARBA" id="ARBA00008889"/>
    </source>
</evidence>
<comment type="subunit">
    <text evidence="6">Part of the ribosomal stalk of the 50S ribosomal subunit. The N-terminus interacts with L11 and the large rRNA to form the base of the stalk. The C-terminus forms an elongated spine to which L12 dimers bind in a sequential fashion forming a multimeric L10(L12)X complex.</text>
</comment>
<dbReference type="InterPro" id="IPR022973">
    <property type="entry name" value="Ribosomal_uL10_bac"/>
</dbReference>
<evidence type="ECO:0000313" key="7">
    <source>
        <dbReference type="EMBL" id="KPL51491.1"/>
    </source>
</evidence>
<dbReference type="GO" id="GO:1990904">
    <property type="term" value="C:ribonucleoprotein complex"/>
    <property type="evidence" value="ECO:0007669"/>
    <property type="project" value="UniProtKB-KW"/>
</dbReference>
<accession>A0A0P6VHH5</accession>
<dbReference type="GO" id="GO:0006412">
    <property type="term" value="P:translation"/>
    <property type="evidence" value="ECO:0007669"/>
    <property type="project" value="UniProtKB-UniRule"/>
</dbReference>
<name>A0A0P6VHH5_9HYPH</name>
<dbReference type="GO" id="GO:0070180">
    <property type="term" value="F:large ribosomal subunit rRNA binding"/>
    <property type="evidence" value="ECO:0007669"/>
    <property type="project" value="UniProtKB-UniRule"/>
</dbReference>
<sequence length="172" mass="17594">MDRAAKRELVSTLSVQFKNTGSVVVAGYQGLTVAEMNALRGKVRAAGGTVKVAKNRLAKLALQGTELEPIAGLFKGPTVIVQATDPVAGPKVAVEFAKTNDKFVILGGGMGKQALNPDGVKALAALPSLDELRAKLAGIINQPATKLASVIAAPSGALARVIKANAEKDQAA</sequence>
<organism evidence="7 8">
    <name type="scientific">Prosthecodimorpha hirschii</name>
    <dbReference type="NCBI Taxonomy" id="665126"/>
    <lineage>
        <taxon>Bacteria</taxon>
        <taxon>Pseudomonadati</taxon>
        <taxon>Pseudomonadota</taxon>
        <taxon>Alphaproteobacteria</taxon>
        <taxon>Hyphomicrobiales</taxon>
        <taxon>Ancalomicrobiaceae</taxon>
        <taxon>Prosthecodimorpha</taxon>
    </lineage>
</organism>
<dbReference type="NCBIfam" id="NF000955">
    <property type="entry name" value="PRK00099.1-1"/>
    <property type="match status" value="1"/>
</dbReference>
<keyword evidence="8" id="KW-1185">Reference proteome</keyword>
<dbReference type="CDD" id="cd05797">
    <property type="entry name" value="Ribosomal_L10"/>
    <property type="match status" value="1"/>
</dbReference>
<keyword evidence="6" id="KW-0699">rRNA-binding</keyword>
<dbReference type="EMBL" id="LJYW01000001">
    <property type="protein sequence ID" value="KPL51491.1"/>
    <property type="molecule type" value="Genomic_DNA"/>
</dbReference>